<accession>A0A8J4RRN1</accession>
<dbReference type="AlphaFoldDB" id="A0A8J4RRN1"/>
<name>A0A8J4RRN1_9ROSI</name>
<evidence type="ECO:0000256" key="1">
    <source>
        <dbReference type="SAM" id="MobiDB-lite"/>
    </source>
</evidence>
<dbReference type="EMBL" id="JRKL02000086">
    <property type="protein sequence ID" value="KAF3975345.1"/>
    <property type="molecule type" value="Genomic_DNA"/>
</dbReference>
<dbReference type="Proteomes" id="UP000737018">
    <property type="component" value="Unassembled WGS sequence"/>
</dbReference>
<feature type="region of interest" description="Disordered" evidence="1">
    <location>
        <begin position="62"/>
        <end position="89"/>
    </location>
</feature>
<dbReference type="OrthoDB" id="10380310at2759"/>
<sequence>MAVVDNRDLSDDIAMPSAHAHTLSEMADKSLEVDIRNISKANLKRLDPKLWSKEARSDMESWSSDGYLEEPLGSLSNAQPPERSTESMDMQCEKGGVVGLRTSGIIRSLFN</sequence>
<evidence type="ECO:0000313" key="2">
    <source>
        <dbReference type="EMBL" id="KAF3975345.1"/>
    </source>
</evidence>
<protein>
    <submittedName>
        <fullName evidence="2">Uncharacterized protein</fullName>
    </submittedName>
</protein>
<reference evidence="2" key="1">
    <citation type="submission" date="2020-03" db="EMBL/GenBank/DDBJ databases">
        <title>Castanea mollissima Vanexum genome sequencing.</title>
        <authorList>
            <person name="Staton M."/>
        </authorList>
    </citation>
    <scope>NUCLEOTIDE SEQUENCE</scope>
    <source>
        <tissue evidence="2">Leaf</tissue>
    </source>
</reference>
<comment type="caution">
    <text evidence="2">The sequence shown here is derived from an EMBL/GenBank/DDBJ whole genome shotgun (WGS) entry which is preliminary data.</text>
</comment>
<gene>
    <name evidence="2" type="ORF">CMV_001381</name>
</gene>
<proteinExistence type="predicted"/>
<keyword evidence="3" id="KW-1185">Reference proteome</keyword>
<evidence type="ECO:0000313" key="3">
    <source>
        <dbReference type="Proteomes" id="UP000737018"/>
    </source>
</evidence>
<organism evidence="2 3">
    <name type="scientific">Castanea mollissima</name>
    <name type="common">Chinese chestnut</name>
    <dbReference type="NCBI Taxonomy" id="60419"/>
    <lineage>
        <taxon>Eukaryota</taxon>
        <taxon>Viridiplantae</taxon>
        <taxon>Streptophyta</taxon>
        <taxon>Embryophyta</taxon>
        <taxon>Tracheophyta</taxon>
        <taxon>Spermatophyta</taxon>
        <taxon>Magnoliopsida</taxon>
        <taxon>eudicotyledons</taxon>
        <taxon>Gunneridae</taxon>
        <taxon>Pentapetalae</taxon>
        <taxon>rosids</taxon>
        <taxon>fabids</taxon>
        <taxon>Fagales</taxon>
        <taxon>Fagaceae</taxon>
        <taxon>Castanea</taxon>
    </lineage>
</organism>